<dbReference type="SUPFAM" id="SSF55729">
    <property type="entry name" value="Acyl-CoA N-acyltransferases (Nat)"/>
    <property type="match status" value="2"/>
</dbReference>
<dbReference type="OrthoDB" id="10039976at2759"/>
<dbReference type="InterPro" id="IPR016181">
    <property type="entry name" value="Acyl_CoA_acyltransferase"/>
</dbReference>
<dbReference type="AlphaFoldDB" id="A0A368GMZ1"/>
<dbReference type="Pfam" id="PF00583">
    <property type="entry name" value="Acetyltransf_1"/>
    <property type="match status" value="2"/>
</dbReference>
<evidence type="ECO:0000256" key="4">
    <source>
        <dbReference type="ARBA" id="ARBA00023315"/>
    </source>
</evidence>
<dbReference type="Gene3D" id="3.40.630.30">
    <property type="match status" value="2"/>
</dbReference>
<proteinExistence type="inferred from homology"/>
<dbReference type="EMBL" id="JOJR01000131">
    <property type="protein sequence ID" value="RCN44355.1"/>
    <property type="molecule type" value="Genomic_DNA"/>
</dbReference>
<sequence>MPMLPPHVTIPLNQPVADDAATSDYMFNPELLTPEVVGQVQNGFLVRPLKISDYDNGFLDVLAQLTTVGEISREAFEERFRSMSMTRPLAYYVVVVEDLSNGRVVGAATLVIEWKFIHQAGCRGRVEDVVVDKEMRGRKMGALLNRILVALAKQIGVYKLSLECKDSLIPFYELYDDAATSDYMFNPELLTPEVVGQVQNGFLVRPLKISDYDNGFLDVLAQLTTVGEISREAFEERFRSMSMTRPLAYYVVVVEDLSNGRVVGAATLVIEWKFIHQAGCRGRVEDVVVDKEMRGRKMGALLNRILVALAKQIGVYKLSLECKDSLIPFYELYGYEKDIGNNFLVQRFDRDKEIHVPCEDDGEIRIPSNI</sequence>
<dbReference type="GO" id="GO:0004343">
    <property type="term" value="F:glucosamine 6-phosphate N-acetyltransferase activity"/>
    <property type="evidence" value="ECO:0007669"/>
    <property type="project" value="UniProtKB-UniRule"/>
</dbReference>
<keyword evidence="3 6" id="KW-0808">Transferase</keyword>
<dbReference type="PROSITE" id="PS51186">
    <property type="entry name" value="GNAT"/>
    <property type="match status" value="2"/>
</dbReference>
<dbReference type="InterPro" id="IPR000182">
    <property type="entry name" value="GNAT_dom"/>
</dbReference>
<evidence type="ECO:0000256" key="2">
    <source>
        <dbReference type="ARBA" id="ARBA00006048"/>
    </source>
</evidence>
<keyword evidence="4 6" id="KW-0012">Acyltransferase</keyword>
<accession>A0A368GMZ1</accession>
<evidence type="ECO:0000313" key="8">
    <source>
        <dbReference type="EMBL" id="RCN44355.1"/>
    </source>
</evidence>
<evidence type="ECO:0000256" key="1">
    <source>
        <dbReference type="ARBA" id="ARBA00004832"/>
    </source>
</evidence>
<evidence type="ECO:0000259" key="7">
    <source>
        <dbReference type="PROSITE" id="PS51186"/>
    </source>
</evidence>
<dbReference type="EC" id="2.3.1.4" evidence="6"/>
<feature type="domain" description="N-acetyltransferase" evidence="7">
    <location>
        <begin position="49"/>
        <end position="193"/>
    </location>
</feature>
<comment type="caution">
    <text evidence="8">The sequence shown here is derived from an EMBL/GenBank/DDBJ whole genome shotgun (WGS) entry which is preliminary data.</text>
</comment>
<comment type="similarity">
    <text evidence="2 6">Belongs to the acetyltransferase family. GNA1 subfamily.</text>
</comment>
<organism evidence="8 9">
    <name type="scientific">Ancylostoma caninum</name>
    <name type="common">Dog hookworm</name>
    <dbReference type="NCBI Taxonomy" id="29170"/>
    <lineage>
        <taxon>Eukaryota</taxon>
        <taxon>Metazoa</taxon>
        <taxon>Ecdysozoa</taxon>
        <taxon>Nematoda</taxon>
        <taxon>Chromadorea</taxon>
        <taxon>Rhabditida</taxon>
        <taxon>Rhabditina</taxon>
        <taxon>Rhabditomorpha</taxon>
        <taxon>Strongyloidea</taxon>
        <taxon>Ancylostomatidae</taxon>
        <taxon>Ancylostomatinae</taxon>
        <taxon>Ancylostoma</taxon>
    </lineage>
</organism>
<evidence type="ECO:0000313" key="9">
    <source>
        <dbReference type="Proteomes" id="UP000252519"/>
    </source>
</evidence>
<reference evidence="8 9" key="1">
    <citation type="submission" date="2014-10" db="EMBL/GenBank/DDBJ databases">
        <title>Draft genome of the hookworm Ancylostoma caninum.</title>
        <authorList>
            <person name="Mitreva M."/>
        </authorList>
    </citation>
    <scope>NUCLEOTIDE SEQUENCE [LARGE SCALE GENOMIC DNA]</scope>
    <source>
        <strain evidence="8 9">Baltimore</strain>
    </source>
</reference>
<dbReference type="FunFam" id="3.40.630.30:FF:000043">
    <property type="entry name" value="Glucosamine 6-phosphate N-acetyltransferase"/>
    <property type="match status" value="2"/>
</dbReference>
<name>A0A368GMZ1_ANCCA</name>
<dbReference type="PANTHER" id="PTHR13355">
    <property type="entry name" value="GLUCOSAMINE 6-PHOSPHATE N-ACETYLTRANSFERASE"/>
    <property type="match status" value="1"/>
</dbReference>
<comment type="catalytic activity">
    <reaction evidence="5 6">
        <text>D-glucosamine 6-phosphate + acetyl-CoA = N-acetyl-D-glucosamine 6-phosphate + CoA + H(+)</text>
        <dbReference type="Rhea" id="RHEA:10292"/>
        <dbReference type="ChEBI" id="CHEBI:15378"/>
        <dbReference type="ChEBI" id="CHEBI:57287"/>
        <dbReference type="ChEBI" id="CHEBI:57288"/>
        <dbReference type="ChEBI" id="CHEBI:57513"/>
        <dbReference type="ChEBI" id="CHEBI:58725"/>
        <dbReference type="EC" id="2.3.1.4"/>
    </reaction>
</comment>
<dbReference type="InterPro" id="IPR039143">
    <property type="entry name" value="GNPNAT1-like"/>
</dbReference>
<evidence type="ECO:0000256" key="5">
    <source>
        <dbReference type="ARBA" id="ARBA00048964"/>
    </source>
</evidence>
<feature type="domain" description="N-acetyltransferase" evidence="7">
    <location>
        <begin position="207"/>
        <end position="359"/>
    </location>
</feature>
<evidence type="ECO:0000256" key="3">
    <source>
        <dbReference type="ARBA" id="ARBA00022679"/>
    </source>
</evidence>
<dbReference type="Proteomes" id="UP000252519">
    <property type="component" value="Unassembled WGS sequence"/>
</dbReference>
<dbReference type="STRING" id="29170.A0A368GMZ1"/>
<dbReference type="UniPathway" id="UPA00113">
    <property type="reaction ID" value="UER00529"/>
</dbReference>
<evidence type="ECO:0000256" key="6">
    <source>
        <dbReference type="RuleBase" id="RU365086"/>
    </source>
</evidence>
<keyword evidence="9" id="KW-1185">Reference proteome</keyword>
<dbReference type="GO" id="GO:0006048">
    <property type="term" value="P:UDP-N-acetylglucosamine biosynthetic process"/>
    <property type="evidence" value="ECO:0007669"/>
    <property type="project" value="UniProtKB-UniRule"/>
</dbReference>
<dbReference type="PANTHER" id="PTHR13355:SF11">
    <property type="entry name" value="GLUCOSAMINE 6-PHOSPHATE N-ACETYLTRANSFERASE"/>
    <property type="match status" value="1"/>
</dbReference>
<comment type="pathway">
    <text evidence="1 6">Nucleotide-sugar biosynthesis; UDP-N-acetyl-alpha-D-glucosamine biosynthesis; N-acetyl-alpha-D-glucosamine 1-phosphate from alpha-D-glucosamine 6-phosphate (route I): step 1/2.</text>
</comment>
<gene>
    <name evidence="8" type="ORF">ANCCAN_09632</name>
</gene>
<protein>
    <recommendedName>
        <fullName evidence="6">Glucosamine 6-phosphate N-acetyltransferase</fullName>
        <ecNumber evidence="6">2.3.1.4</ecNumber>
    </recommendedName>
</protein>